<dbReference type="EMBL" id="JWZX01001530">
    <property type="protein sequence ID" value="KOO33392.1"/>
    <property type="molecule type" value="Genomic_DNA"/>
</dbReference>
<keyword evidence="2" id="KW-1185">Reference proteome</keyword>
<evidence type="ECO:0000313" key="1">
    <source>
        <dbReference type="EMBL" id="KOO33392.1"/>
    </source>
</evidence>
<name>A0A0M0K459_9EUKA</name>
<sequence>MREGVSRVLMAGDVVEALARGQQSAHPNCSSSWRTFTVGGHNLTDCEAYRQGLTPTHYTCNTTDRTRTDDVILAECRSACSADAACSVMHWQGLKANNFSEDAIGQCFLLHQACFTASKYDTELAPSFCMQTEMCSRAPEPANAPVYTAISVALSLGGSVRRAVGSVRKYERNPILVQDRPWETRLDNGYPNVVPPSGGDPNQAGPTSWQLWYGDCISAPTPGAPGCEKQVLLYANSTDGLAWHKPTLGLYDIGPPHHKENNVVLYGGGLGVTYDAHDPDSSQHRYVGLGRACWASGTCPLDAVRTSSVGVASDSDADLAVSADGLIWHGVATLAWPSPQRYDCHNQVFWDEPLQRYVAVTRDGFSGPVGRTIGITTSPTGALGFDTTAAPLEALYGDEQRQLYSQITFRWHNTFLGIVMVYEAQSGEGRVRCRLAWSNAPESTEWRWVDAEGEAGGLAGAEFVPLGAAGSFDSHICFAAARPIPHAAEERIYYMGGNGPHSGARNSSLGLATLRRDGYASLMGSGRVVTVPLTCTGPQLKVSVDMLPGAAAASFRVGLAAVPASDPLSLAHALPVTMNVTDAAIRFHSGASFEKHVGATVALELELAEAAVYTFGWG</sequence>
<comment type="caution">
    <text evidence="1">The sequence shown here is derived from an EMBL/GenBank/DDBJ whole genome shotgun (WGS) entry which is preliminary data.</text>
</comment>
<dbReference type="AlphaFoldDB" id="A0A0M0K459"/>
<proteinExistence type="predicted"/>
<reference evidence="2" key="1">
    <citation type="journal article" date="2015" name="PLoS Genet.">
        <title>Genome Sequence and Transcriptome Analyses of Chrysochromulina tobin: Metabolic Tools for Enhanced Algal Fitness in the Prominent Order Prymnesiales (Haptophyceae).</title>
        <authorList>
            <person name="Hovde B.T."/>
            <person name="Deodato C.R."/>
            <person name="Hunsperger H.M."/>
            <person name="Ryken S.A."/>
            <person name="Yost W."/>
            <person name="Jha R.K."/>
            <person name="Patterson J."/>
            <person name="Monnat R.J. Jr."/>
            <person name="Barlow S.B."/>
            <person name="Starkenburg S.R."/>
            <person name="Cattolico R.A."/>
        </authorList>
    </citation>
    <scope>NUCLEOTIDE SEQUENCE</scope>
    <source>
        <strain evidence="2">CCMP291</strain>
    </source>
</reference>
<dbReference type="Proteomes" id="UP000037460">
    <property type="component" value="Unassembled WGS sequence"/>
</dbReference>
<evidence type="ECO:0000313" key="2">
    <source>
        <dbReference type="Proteomes" id="UP000037460"/>
    </source>
</evidence>
<protein>
    <submittedName>
        <fullName evidence="1">Uncharacterized protein</fullName>
    </submittedName>
</protein>
<gene>
    <name evidence="1" type="ORF">Ctob_012116</name>
</gene>
<accession>A0A0M0K459</accession>
<organism evidence="1 2">
    <name type="scientific">Chrysochromulina tobinii</name>
    <dbReference type="NCBI Taxonomy" id="1460289"/>
    <lineage>
        <taxon>Eukaryota</taxon>
        <taxon>Haptista</taxon>
        <taxon>Haptophyta</taxon>
        <taxon>Prymnesiophyceae</taxon>
        <taxon>Prymnesiales</taxon>
        <taxon>Chrysochromulinaceae</taxon>
        <taxon>Chrysochromulina</taxon>
    </lineage>
</organism>
<dbReference type="OrthoDB" id="10614212at2759"/>